<evidence type="ECO:0000313" key="4">
    <source>
        <dbReference type="Proteomes" id="UP000315724"/>
    </source>
</evidence>
<dbReference type="EMBL" id="CP036267">
    <property type="protein sequence ID" value="QDT30926.1"/>
    <property type="molecule type" value="Genomic_DNA"/>
</dbReference>
<organism evidence="2 4">
    <name type="scientific">Thalassoglobus polymorphus</name>
    <dbReference type="NCBI Taxonomy" id="2527994"/>
    <lineage>
        <taxon>Bacteria</taxon>
        <taxon>Pseudomonadati</taxon>
        <taxon>Planctomycetota</taxon>
        <taxon>Planctomycetia</taxon>
        <taxon>Planctomycetales</taxon>
        <taxon>Planctomycetaceae</taxon>
        <taxon>Thalassoglobus</taxon>
    </lineage>
</organism>
<gene>
    <name evidence="2" type="ORF">Mal48_01550</name>
    <name evidence="3" type="ORF">Mal48_02000</name>
</gene>
<dbReference type="Pfam" id="PF00149">
    <property type="entry name" value="Metallophos"/>
    <property type="match status" value="1"/>
</dbReference>
<sequence length="225" mass="25111">MARVLIIGDTHCPGMLPGYPKFLESIYKQWSCDTVVHIGDLVDWHAINFHGKQPETHSVDQEVKEARKQVAQLGRLFPEAHWLTGNHDALPARRAEAAGLPSDILRGDTDYWNLPGWQVYPRYDSLTLDGVLYSHGETGSQGRYAATNQAKENTCSTVIGHLHGNAGVNFLANRARRMFGLSVGCGVDWRQLQFEYGRKFARKPLIGCGVVLDGSYAYWEPANLT</sequence>
<dbReference type="EMBL" id="CP036267">
    <property type="protein sequence ID" value="QDT30971.1"/>
    <property type="molecule type" value="Genomic_DNA"/>
</dbReference>
<reference evidence="2 4" key="1">
    <citation type="submission" date="2019-02" db="EMBL/GenBank/DDBJ databases">
        <title>Deep-cultivation of Planctomycetes and their phenomic and genomic characterization uncovers novel biology.</title>
        <authorList>
            <person name="Wiegand S."/>
            <person name="Jogler M."/>
            <person name="Boedeker C."/>
            <person name="Pinto D."/>
            <person name="Vollmers J."/>
            <person name="Rivas-Marin E."/>
            <person name="Kohn T."/>
            <person name="Peeters S.H."/>
            <person name="Heuer A."/>
            <person name="Rast P."/>
            <person name="Oberbeckmann S."/>
            <person name="Bunk B."/>
            <person name="Jeske O."/>
            <person name="Meyerdierks A."/>
            <person name="Storesund J.E."/>
            <person name="Kallscheuer N."/>
            <person name="Luecker S."/>
            <person name="Lage O.M."/>
            <person name="Pohl T."/>
            <person name="Merkel B.J."/>
            <person name="Hornburger P."/>
            <person name="Mueller R.-W."/>
            <person name="Bruemmer F."/>
            <person name="Labrenz M."/>
            <person name="Spormann A.M."/>
            <person name="Op den Camp H."/>
            <person name="Overmann J."/>
            <person name="Amann R."/>
            <person name="Jetten M.S.M."/>
            <person name="Mascher T."/>
            <person name="Medema M.H."/>
            <person name="Devos D.P."/>
            <person name="Kaster A.-K."/>
            <person name="Ovreas L."/>
            <person name="Rohde M."/>
            <person name="Galperin M.Y."/>
            <person name="Jogler C."/>
        </authorList>
    </citation>
    <scope>NUCLEOTIDE SEQUENCE [LARGE SCALE GENOMIC DNA]</scope>
    <source>
        <strain evidence="2 4">Mal48</strain>
    </source>
</reference>
<dbReference type="AlphaFoldDB" id="A0A517QH06"/>
<dbReference type="KEGG" id="tpol:Mal48_01550"/>
<dbReference type="Gene3D" id="3.60.21.10">
    <property type="match status" value="1"/>
</dbReference>
<dbReference type="RefSeq" id="WP_145195203.1">
    <property type="nucleotide sequence ID" value="NZ_CP036267.1"/>
</dbReference>
<evidence type="ECO:0000313" key="3">
    <source>
        <dbReference type="EMBL" id="QDT30971.1"/>
    </source>
</evidence>
<keyword evidence="4" id="KW-1185">Reference proteome</keyword>
<accession>A0A517QH06</accession>
<evidence type="ECO:0000313" key="2">
    <source>
        <dbReference type="EMBL" id="QDT30926.1"/>
    </source>
</evidence>
<dbReference type="Proteomes" id="UP000315724">
    <property type="component" value="Chromosome"/>
</dbReference>
<evidence type="ECO:0000259" key="1">
    <source>
        <dbReference type="Pfam" id="PF00149"/>
    </source>
</evidence>
<dbReference type="InterPro" id="IPR029052">
    <property type="entry name" value="Metallo-depent_PP-like"/>
</dbReference>
<dbReference type="SUPFAM" id="SSF56300">
    <property type="entry name" value="Metallo-dependent phosphatases"/>
    <property type="match status" value="1"/>
</dbReference>
<dbReference type="KEGG" id="tpol:Mal48_02000"/>
<dbReference type="OrthoDB" id="3613803at2"/>
<proteinExistence type="predicted"/>
<dbReference type="GO" id="GO:0016787">
    <property type="term" value="F:hydrolase activity"/>
    <property type="evidence" value="ECO:0007669"/>
    <property type="project" value="InterPro"/>
</dbReference>
<name>A0A517QH06_9PLAN</name>
<dbReference type="InterPro" id="IPR004843">
    <property type="entry name" value="Calcineurin-like_PHP"/>
</dbReference>
<feature type="domain" description="Calcineurin-like phosphoesterase" evidence="1">
    <location>
        <begin position="3"/>
        <end position="137"/>
    </location>
</feature>
<protein>
    <submittedName>
        <fullName evidence="2">Calcineurin-like phosphoesterase superfamily domain protein</fullName>
    </submittedName>
</protein>